<dbReference type="InterPro" id="IPR052721">
    <property type="entry name" value="ET_Amicyanin"/>
</dbReference>
<protein>
    <submittedName>
        <fullName evidence="1">Amicyanin</fullName>
    </submittedName>
</protein>
<organism evidence="1 2">
    <name type="scientific">Rhizobium loti</name>
    <name type="common">Mesorhizobium loti</name>
    <dbReference type="NCBI Taxonomy" id="381"/>
    <lineage>
        <taxon>Bacteria</taxon>
        <taxon>Pseudomonadati</taxon>
        <taxon>Pseudomonadota</taxon>
        <taxon>Alphaproteobacteria</taxon>
        <taxon>Hyphomicrobiales</taxon>
        <taxon>Phyllobacteriaceae</taxon>
        <taxon>Mesorhizobium</taxon>
    </lineage>
</organism>
<evidence type="ECO:0000313" key="1">
    <source>
        <dbReference type="EMBL" id="OBQ72115.1"/>
    </source>
</evidence>
<proteinExistence type="predicted"/>
<dbReference type="SUPFAM" id="SSF49503">
    <property type="entry name" value="Cupredoxins"/>
    <property type="match status" value="1"/>
</dbReference>
<evidence type="ECO:0000313" key="2">
    <source>
        <dbReference type="Proteomes" id="UP000093737"/>
    </source>
</evidence>
<gene>
    <name evidence="1" type="ORF">A8145_04565</name>
</gene>
<accession>A0A6M7U476</accession>
<dbReference type="Pfam" id="PF13473">
    <property type="entry name" value="Cupredoxin_1"/>
    <property type="match status" value="1"/>
</dbReference>
<dbReference type="RefSeq" id="WP_056563049.1">
    <property type="nucleotide sequence ID" value="NZ_CP033334.1"/>
</dbReference>
<dbReference type="PANTHER" id="PTHR36507:SF1">
    <property type="entry name" value="BLL1555 PROTEIN"/>
    <property type="match status" value="1"/>
</dbReference>
<comment type="caution">
    <text evidence="1">The sequence shown here is derived from an EMBL/GenBank/DDBJ whole genome shotgun (WGS) entry which is preliminary data.</text>
</comment>
<dbReference type="InterPro" id="IPR028096">
    <property type="entry name" value="EfeO_Cupredoxin"/>
</dbReference>
<dbReference type="InterPro" id="IPR008972">
    <property type="entry name" value="Cupredoxin"/>
</dbReference>
<dbReference type="PANTHER" id="PTHR36507">
    <property type="entry name" value="BLL1555 PROTEIN"/>
    <property type="match status" value="1"/>
</dbReference>
<dbReference type="CDD" id="cd13921">
    <property type="entry name" value="Amicyanin"/>
    <property type="match status" value="1"/>
</dbReference>
<dbReference type="EMBL" id="LYTK01000001">
    <property type="protein sequence ID" value="OBQ72115.1"/>
    <property type="molecule type" value="Genomic_DNA"/>
</dbReference>
<dbReference type="InterPro" id="IPR035668">
    <property type="entry name" value="Amicyanin"/>
</dbReference>
<sequence length="109" mass="11428">MKAGALIHPSWLAAAALALVLTAAPAAAATIEITIDKLVFTPATIEAKVGDTIEWVNKDVIAHTATVKGGWEVMIPPKKSASLTLKAAGAADYFCRFHPNMRGHLNVAP</sequence>
<dbReference type="Proteomes" id="UP000093737">
    <property type="component" value="Unassembled WGS sequence"/>
</dbReference>
<name>A0A6M7U476_RHILI</name>
<dbReference type="AlphaFoldDB" id="A0A6M7U476"/>
<reference evidence="1 2" key="1">
    <citation type="submission" date="2016-05" db="EMBL/GenBank/DDBJ databases">
        <authorList>
            <person name="Ramsay J.P."/>
        </authorList>
    </citation>
    <scope>NUCLEOTIDE SEQUENCE [LARGE SCALE GENOMIC DNA]</scope>
    <source>
        <strain evidence="1 2">NZP2042</strain>
    </source>
</reference>
<dbReference type="Gene3D" id="2.60.40.420">
    <property type="entry name" value="Cupredoxins - blue copper proteins"/>
    <property type="match status" value="1"/>
</dbReference>